<evidence type="ECO:0000256" key="1">
    <source>
        <dbReference type="ARBA" id="ARBA00023002"/>
    </source>
</evidence>
<dbReference type="SUPFAM" id="SSF51430">
    <property type="entry name" value="NAD(P)-linked oxidoreductase"/>
    <property type="match status" value="1"/>
</dbReference>
<proteinExistence type="predicted"/>
<keyword evidence="1" id="KW-0560">Oxidoreductase</keyword>
<gene>
    <name evidence="3" type="ORF">SGFS_024210</name>
</gene>
<dbReference type="CDD" id="cd19088">
    <property type="entry name" value="AKR_AKR13B1"/>
    <property type="match status" value="1"/>
</dbReference>
<name>A0ABN5VEE6_9ACTN</name>
<dbReference type="Gene3D" id="3.20.20.100">
    <property type="entry name" value="NADP-dependent oxidoreductase domain"/>
    <property type="match status" value="1"/>
</dbReference>
<dbReference type="Proteomes" id="UP001321542">
    <property type="component" value="Chromosome"/>
</dbReference>
<protein>
    <recommendedName>
        <fullName evidence="2">NADP-dependent oxidoreductase domain-containing protein</fullName>
    </recommendedName>
</protein>
<evidence type="ECO:0000259" key="2">
    <source>
        <dbReference type="Pfam" id="PF00248"/>
    </source>
</evidence>
<sequence>MSLRPDLSRETATSTINAAIDSGVDLLDTARAYTTVDEEAHNERLIGDVLASREDGSAVMVATKGGHFRAGPMEWRNDARPAALRADVEQSLRALKRETVDLYFLHWPDADVPFTESVGALSEMRAEGKIRAIGISNVDRGLLAAARTVTSIDAVQNPYSVHNGGDDELLRECERHGIPFLAYSPLGGWDAGEASARPLLDLAAHRGVSAPRLLLARLLHRSESLLPISGAGRPETAADSASAAWLSLGPDELRIVDAVTDGSREAASDETARPQS</sequence>
<dbReference type="PANTHER" id="PTHR43625:SF40">
    <property type="entry name" value="ALDO-KETO REDUCTASE YAKC [NADP(+)]"/>
    <property type="match status" value="1"/>
</dbReference>
<keyword evidence="4" id="KW-1185">Reference proteome</keyword>
<dbReference type="InterPro" id="IPR036812">
    <property type="entry name" value="NAD(P)_OxRdtase_dom_sf"/>
</dbReference>
<accession>A0ABN5VEE6</accession>
<dbReference type="InterPro" id="IPR023210">
    <property type="entry name" value="NADP_OxRdtase_dom"/>
</dbReference>
<dbReference type="EMBL" id="AP018448">
    <property type="protein sequence ID" value="BBC31127.1"/>
    <property type="molecule type" value="Genomic_DNA"/>
</dbReference>
<reference evidence="3 4" key="2">
    <citation type="journal article" date="2023" name="ChemBioChem">
        <title>Acyltransferase Domain Exchange between Two Independent Type I Polyketide Synthases in the Same Producer Strain of Macrolide Antibiotics.</title>
        <authorList>
            <person name="Kudo F."/>
            <person name="Kishikawa K."/>
            <person name="Tsuboi K."/>
            <person name="Kido T."/>
            <person name="Usui T."/>
            <person name="Hashimoto J."/>
            <person name="Shin-Ya K."/>
            <person name="Miyanaga A."/>
            <person name="Eguchi T."/>
        </authorList>
    </citation>
    <scope>NUCLEOTIDE SEQUENCE [LARGE SCALE GENOMIC DNA]</scope>
    <source>
        <strain evidence="3 4">A-8890</strain>
    </source>
</reference>
<feature type="domain" description="NADP-dependent oxidoreductase" evidence="2">
    <location>
        <begin position="7"/>
        <end position="259"/>
    </location>
</feature>
<dbReference type="Pfam" id="PF00248">
    <property type="entry name" value="Aldo_ket_red"/>
    <property type="match status" value="1"/>
</dbReference>
<dbReference type="InterPro" id="IPR050791">
    <property type="entry name" value="Aldo-Keto_reductase"/>
</dbReference>
<evidence type="ECO:0000313" key="3">
    <source>
        <dbReference type="EMBL" id="BBC31127.1"/>
    </source>
</evidence>
<evidence type="ECO:0000313" key="4">
    <source>
        <dbReference type="Proteomes" id="UP001321542"/>
    </source>
</evidence>
<dbReference type="PANTHER" id="PTHR43625">
    <property type="entry name" value="AFLATOXIN B1 ALDEHYDE REDUCTASE"/>
    <property type="match status" value="1"/>
</dbReference>
<reference evidence="3 4" key="1">
    <citation type="journal article" date="2010" name="ChemBioChem">
        <title>Cloning and characterization of the biosynthetic gene cluster of 16-membered macrolide antibiotic FD-891: involvement of a dual functional cytochrome P450 monooxygenase catalyzing epoxidation and hydroxylation.</title>
        <authorList>
            <person name="Kudo F."/>
            <person name="Motegi A."/>
            <person name="Mizoue K."/>
            <person name="Eguchi T."/>
        </authorList>
    </citation>
    <scope>NUCLEOTIDE SEQUENCE [LARGE SCALE GENOMIC DNA]</scope>
    <source>
        <strain evidence="3 4">A-8890</strain>
    </source>
</reference>
<organism evidence="3 4">
    <name type="scientific">Streptomyces graminofaciens</name>
    <dbReference type="NCBI Taxonomy" id="68212"/>
    <lineage>
        <taxon>Bacteria</taxon>
        <taxon>Bacillati</taxon>
        <taxon>Actinomycetota</taxon>
        <taxon>Actinomycetes</taxon>
        <taxon>Kitasatosporales</taxon>
        <taxon>Streptomycetaceae</taxon>
        <taxon>Streptomyces</taxon>
    </lineage>
</organism>